<dbReference type="SUPFAM" id="SSF57850">
    <property type="entry name" value="RING/U-box"/>
    <property type="match status" value="1"/>
</dbReference>
<dbReference type="Pfam" id="PF00569">
    <property type="entry name" value="ZZ"/>
    <property type="match status" value="1"/>
</dbReference>
<dbReference type="EMBL" id="PNEN01000516">
    <property type="protein sequence ID" value="PPJ56525.1"/>
    <property type="molecule type" value="Genomic_DNA"/>
</dbReference>
<evidence type="ECO:0000256" key="1">
    <source>
        <dbReference type="ARBA" id="ARBA00022723"/>
    </source>
</evidence>
<evidence type="ECO:0000313" key="5">
    <source>
        <dbReference type="EMBL" id="PPJ56525.1"/>
    </source>
</evidence>
<name>A0A2S6C9Y3_9PEZI</name>
<evidence type="ECO:0000256" key="3">
    <source>
        <dbReference type="ARBA" id="ARBA00022833"/>
    </source>
</evidence>
<dbReference type="GO" id="GO:0008270">
    <property type="term" value="F:zinc ion binding"/>
    <property type="evidence" value="ECO:0007669"/>
    <property type="project" value="UniProtKB-KW"/>
</dbReference>
<dbReference type="PANTHER" id="PTHR24148">
    <property type="entry name" value="ANKYRIN REPEAT DOMAIN-CONTAINING PROTEIN 39 HOMOLOG-RELATED"/>
    <property type="match status" value="1"/>
</dbReference>
<sequence length="637" mass="71657">MAFAFGQARSGDHGNNSEHSVRQEAFLPFPYLASSNPDRYLRVLHLNAAEQYNAPLCGHFEEEYITRPKLADVDGPSSHKYKVHDKWCNECRFRIRGARYKCVVCDDLDYCATCVASASDTHPDPNFELIEVLQTYEALSYSWGGAFDDEDLADGTIVISGHTVPIGGNLYNALRRLRYPDRARRLWIDALCINQDDIPERNGQVQSMETIYSHCSKVLVWLGEDTEILDGELIFSLATILDQLRALAPTPGSTGPTSGELSAEIETPKAEYSALYSVGQIRVREQLNEAINSNAEFNAICCETFLARRYFSRRWVVQEVYWARVNGRPAEVLCGNMQSTWGSIAATLRFIGHLVGGIADEEHMLLALPLLLKSRPTPQPMEVLKLFNHLGCSDPRDRIFALVSLCSGQTVDYNRSCEGVYLDFAAEVAMDETPHKWEQLLWLAAYQASSPLRKPEIELPSWVPDWRLELPGGWSMMALDRWIEGYLHSAGVTWKLPVCLNMEIFGQIDIRGANKKSKQIRLLMGSSPQHPLRPYRVATHNSGNDTLVAGELQSGDLLCGPFCRQDDAASGRSAIVLRPVGFSEEFIAQIPYERDGRDFRRDRISGMHPVCKVVGLYGIDLFGDPCPTPYQRWMIIH</sequence>
<dbReference type="PANTHER" id="PTHR24148:SF73">
    <property type="entry name" value="HET DOMAIN PROTEIN (AFU_ORTHOLOGUE AFUA_8G01020)"/>
    <property type="match status" value="1"/>
</dbReference>
<proteinExistence type="predicted"/>
<dbReference type="AlphaFoldDB" id="A0A2S6C9Y3"/>
<dbReference type="InterPro" id="IPR043145">
    <property type="entry name" value="Znf_ZZ_sf"/>
</dbReference>
<keyword evidence="1" id="KW-0479">Metal-binding</keyword>
<accession>A0A2S6C9Y3</accession>
<keyword evidence="3" id="KW-0862">Zinc</keyword>
<keyword evidence="6" id="KW-1185">Reference proteome</keyword>
<evidence type="ECO:0000256" key="2">
    <source>
        <dbReference type="ARBA" id="ARBA00022771"/>
    </source>
</evidence>
<comment type="caution">
    <text evidence="5">The sequence shown here is derived from an EMBL/GenBank/DDBJ whole genome shotgun (WGS) entry which is preliminary data.</text>
</comment>
<dbReference type="SMART" id="SM00291">
    <property type="entry name" value="ZnF_ZZ"/>
    <property type="match status" value="1"/>
</dbReference>
<protein>
    <recommendedName>
        <fullName evidence="4">ZZ-type domain-containing protein</fullName>
    </recommendedName>
</protein>
<organism evidence="5 6">
    <name type="scientific">Cercospora berteroae</name>
    <dbReference type="NCBI Taxonomy" id="357750"/>
    <lineage>
        <taxon>Eukaryota</taxon>
        <taxon>Fungi</taxon>
        <taxon>Dikarya</taxon>
        <taxon>Ascomycota</taxon>
        <taxon>Pezizomycotina</taxon>
        <taxon>Dothideomycetes</taxon>
        <taxon>Dothideomycetidae</taxon>
        <taxon>Mycosphaerellales</taxon>
        <taxon>Mycosphaerellaceae</taxon>
        <taxon>Cercospora</taxon>
    </lineage>
</organism>
<dbReference type="InterPro" id="IPR000433">
    <property type="entry name" value="Znf_ZZ"/>
</dbReference>
<evidence type="ECO:0000313" key="6">
    <source>
        <dbReference type="Proteomes" id="UP000237631"/>
    </source>
</evidence>
<gene>
    <name evidence="5" type="ORF">CBER1_03888</name>
</gene>
<dbReference type="Gene3D" id="3.30.60.90">
    <property type="match status" value="1"/>
</dbReference>
<evidence type="ECO:0000259" key="4">
    <source>
        <dbReference type="SMART" id="SM00291"/>
    </source>
</evidence>
<dbReference type="InterPro" id="IPR052895">
    <property type="entry name" value="HetReg/Transcr_Mod"/>
</dbReference>
<dbReference type="InterPro" id="IPR010730">
    <property type="entry name" value="HET"/>
</dbReference>
<dbReference type="Pfam" id="PF06985">
    <property type="entry name" value="HET"/>
    <property type="match status" value="1"/>
</dbReference>
<dbReference type="Proteomes" id="UP000237631">
    <property type="component" value="Unassembled WGS sequence"/>
</dbReference>
<dbReference type="OrthoDB" id="3921930at2759"/>
<reference evidence="6" key="1">
    <citation type="journal article" date="2017" name="bioRxiv">
        <title>Conservation of a gene cluster reveals novel cercosporin biosynthetic mechanisms and extends production to the genus Colletotrichum.</title>
        <authorList>
            <person name="de Jonge R."/>
            <person name="Ebert M.K."/>
            <person name="Huitt-Roehl C.R."/>
            <person name="Pal P."/>
            <person name="Suttle J.C."/>
            <person name="Spanner R.E."/>
            <person name="Neubauer J.D."/>
            <person name="Jurick W.M.II."/>
            <person name="Stott K.A."/>
            <person name="Secor G.A."/>
            <person name="Thomma B.P.H.J."/>
            <person name="Van de Peer Y."/>
            <person name="Townsend C.A."/>
            <person name="Bolton M.D."/>
        </authorList>
    </citation>
    <scope>NUCLEOTIDE SEQUENCE [LARGE SCALE GENOMIC DNA]</scope>
    <source>
        <strain evidence="6">CBS538.71</strain>
    </source>
</reference>
<keyword evidence="2" id="KW-0863">Zinc-finger</keyword>
<feature type="domain" description="ZZ-type" evidence="4">
    <location>
        <begin position="82"/>
        <end position="124"/>
    </location>
</feature>
<dbReference type="STRING" id="357750.A0A2S6C9Y3"/>